<gene>
    <name evidence="3" type="ORF">BOX15_Mlig021889g3</name>
</gene>
<evidence type="ECO:0000256" key="2">
    <source>
        <dbReference type="SAM" id="MobiDB-lite"/>
    </source>
</evidence>
<comment type="caution">
    <text evidence="3">The sequence shown here is derived from an EMBL/GenBank/DDBJ whole genome shotgun (WGS) entry which is preliminary data.</text>
</comment>
<dbReference type="Proteomes" id="UP000215902">
    <property type="component" value="Unassembled WGS sequence"/>
</dbReference>
<protein>
    <submittedName>
        <fullName evidence="3">Uncharacterized protein</fullName>
    </submittedName>
</protein>
<feature type="compositionally biased region" description="Low complexity" evidence="2">
    <location>
        <begin position="10"/>
        <end position="83"/>
    </location>
</feature>
<keyword evidence="1" id="KW-0175">Coiled coil</keyword>
<name>A0A267DDS1_9PLAT</name>
<dbReference type="AlphaFoldDB" id="A0A267DDS1"/>
<evidence type="ECO:0000313" key="3">
    <source>
        <dbReference type="EMBL" id="PAA47306.1"/>
    </source>
</evidence>
<keyword evidence="4" id="KW-1185">Reference proteome</keyword>
<feature type="region of interest" description="Disordered" evidence="2">
    <location>
        <begin position="1"/>
        <end position="178"/>
    </location>
</feature>
<proteinExistence type="predicted"/>
<feature type="compositionally biased region" description="Basic and acidic residues" evidence="2">
    <location>
        <begin position="98"/>
        <end position="136"/>
    </location>
</feature>
<feature type="coiled-coil region" evidence="1">
    <location>
        <begin position="242"/>
        <end position="278"/>
    </location>
</feature>
<feature type="compositionally biased region" description="Low complexity" evidence="2">
    <location>
        <begin position="163"/>
        <end position="172"/>
    </location>
</feature>
<evidence type="ECO:0000313" key="4">
    <source>
        <dbReference type="Proteomes" id="UP000215902"/>
    </source>
</evidence>
<dbReference type="EMBL" id="NIVC01004499">
    <property type="protein sequence ID" value="PAA47306.1"/>
    <property type="molecule type" value="Genomic_DNA"/>
</dbReference>
<reference evidence="3 4" key="1">
    <citation type="submission" date="2017-06" db="EMBL/GenBank/DDBJ databases">
        <title>A platform for efficient transgenesis in Macrostomum lignano, a flatworm model organism for stem cell research.</title>
        <authorList>
            <person name="Berezikov E."/>
        </authorList>
    </citation>
    <scope>NUCLEOTIDE SEQUENCE [LARGE SCALE GENOMIC DNA]</scope>
    <source>
        <strain evidence="3">DV1</strain>
        <tissue evidence="3">Whole organism</tissue>
    </source>
</reference>
<evidence type="ECO:0000256" key="1">
    <source>
        <dbReference type="SAM" id="Coils"/>
    </source>
</evidence>
<organism evidence="3 4">
    <name type="scientific">Macrostomum lignano</name>
    <dbReference type="NCBI Taxonomy" id="282301"/>
    <lineage>
        <taxon>Eukaryota</taxon>
        <taxon>Metazoa</taxon>
        <taxon>Spiralia</taxon>
        <taxon>Lophotrochozoa</taxon>
        <taxon>Platyhelminthes</taxon>
        <taxon>Rhabditophora</taxon>
        <taxon>Macrostomorpha</taxon>
        <taxon>Macrostomida</taxon>
        <taxon>Macrostomidae</taxon>
        <taxon>Macrostomum</taxon>
    </lineage>
</organism>
<accession>A0A267DDS1</accession>
<sequence length="292" mass="33843">MSSQLKTRQSRTSSASSSDSELQISSWLHLQQNQSNQTQKSSKGLPQKQQKSSSMPKKVPQKQINFAKPSQKLPQKKQQIPSKKLSDQQQTTQHWRPAWREPTLRNYSMDRRNSVESKTVESKTVESKTVESKTVESKTVVSKAVESTVPDPAPNQRPKKRQLQTQSQQQHQQDQENEVIDSVLSNQRRFNRYSTEIAQMSRCLQPMRDAVIDWEKFRSNLLEQNEQCNAVSIRLIRTEASAQELQQSLADIRALLEMELEKLTVQELQRLLQEKQKRRAQDKGHKPAHYID</sequence>